<protein>
    <submittedName>
        <fullName evidence="2">SusD/RagB family nutrient-binding outer membrane lipoprotein</fullName>
    </submittedName>
</protein>
<dbReference type="EMBL" id="JACGLS010000001">
    <property type="protein sequence ID" value="MBA6155594.1"/>
    <property type="molecule type" value="Genomic_DNA"/>
</dbReference>
<feature type="signal peptide" evidence="1">
    <location>
        <begin position="1"/>
        <end position="23"/>
    </location>
</feature>
<keyword evidence="1" id="KW-0732">Signal</keyword>
<dbReference type="AlphaFoldDB" id="A0A839AN43"/>
<name>A0A839AN43_9FLAO</name>
<sequence length="477" mass="52235">MKKQFKKVAIFLMAIATVFTSCEDITDINTDPFAANEVNPSLLLPSILVSMSANRTVELNAMNFHAQQWSASAAFGVFVNPERYVIGPNTPNNVWIAHYNSALKELSQMKKLVAANNPTATNIIGQAETLEAFAYLNLTQIYGQIPMSEAIQAEFPSPIFDTQEQVLNQIVTRAESAVNNLSSTTTIIEGSDLIYGGSRDNWIRFANSLKLKALMLLANKNPTTEVIAKISAVASQPLIVNANQTAKLDYSTNVGNENPVWRTIDRFGGGVNSFWAAGVPLVDLMNASNDPRRATYFDFAPGTTNYVGLDQGRFSTAGVSQISLNIIRKEMPDIYLNASEVNFYLAEAVLEGWASGDANAYYRAGIQASLDFYDGKPGAISSSDKSTFMSSSRATITGLAKDAALKMIHEEIYIGNFTRPIESWTNWRRNKVPALQTPVGAELSTTIRRYTVPLSEGSSNPNAVINSNLADPMWFEK</sequence>
<feature type="chain" id="PRO_5032409752" evidence="1">
    <location>
        <begin position="24"/>
        <end position="477"/>
    </location>
</feature>
<reference evidence="2 3" key="1">
    <citation type="submission" date="2020-07" db="EMBL/GenBank/DDBJ databases">
        <title>Bacterium isolated from marine sediment.</title>
        <authorList>
            <person name="Shang D."/>
            <person name="Du Z.-J."/>
        </authorList>
    </citation>
    <scope>NUCLEOTIDE SEQUENCE [LARGE SCALE GENOMIC DNA]</scope>
    <source>
        <strain evidence="2 3">S7007</strain>
    </source>
</reference>
<dbReference type="InterPro" id="IPR011990">
    <property type="entry name" value="TPR-like_helical_dom_sf"/>
</dbReference>
<evidence type="ECO:0000313" key="2">
    <source>
        <dbReference type="EMBL" id="MBA6155594.1"/>
    </source>
</evidence>
<keyword evidence="3" id="KW-1185">Reference proteome</keyword>
<dbReference type="SUPFAM" id="SSF48452">
    <property type="entry name" value="TPR-like"/>
    <property type="match status" value="1"/>
</dbReference>
<comment type="caution">
    <text evidence="2">The sequence shown here is derived from an EMBL/GenBank/DDBJ whole genome shotgun (WGS) entry which is preliminary data.</text>
</comment>
<dbReference type="InterPro" id="IPR041662">
    <property type="entry name" value="SusD-like_2"/>
</dbReference>
<evidence type="ECO:0000313" key="3">
    <source>
        <dbReference type="Proteomes" id="UP000563906"/>
    </source>
</evidence>
<dbReference type="Proteomes" id="UP000563906">
    <property type="component" value="Unassembled WGS sequence"/>
</dbReference>
<dbReference type="RefSeq" id="WP_182124083.1">
    <property type="nucleotide sequence ID" value="NZ_JACGLS010000001.1"/>
</dbReference>
<dbReference type="Gene3D" id="1.25.40.390">
    <property type="match status" value="1"/>
</dbReference>
<accession>A0A839AN43</accession>
<keyword evidence="2" id="KW-0449">Lipoprotein</keyword>
<evidence type="ECO:0000256" key="1">
    <source>
        <dbReference type="SAM" id="SignalP"/>
    </source>
</evidence>
<dbReference type="Pfam" id="PF12771">
    <property type="entry name" value="SusD-like_2"/>
    <property type="match status" value="1"/>
</dbReference>
<dbReference type="PROSITE" id="PS51257">
    <property type="entry name" value="PROKAR_LIPOPROTEIN"/>
    <property type="match status" value="1"/>
</dbReference>
<gene>
    <name evidence="2" type="ORF">H3Z83_03530</name>
</gene>
<proteinExistence type="predicted"/>
<organism evidence="2 3">
    <name type="scientific">Tenacibaculum pelagium</name>
    <dbReference type="NCBI Taxonomy" id="2759527"/>
    <lineage>
        <taxon>Bacteria</taxon>
        <taxon>Pseudomonadati</taxon>
        <taxon>Bacteroidota</taxon>
        <taxon>Flavobacteriia</taxon>
        <taxon>Flavobacteriales</taxon>
        <taxon>Flavobacteriaceae</taxon>
        <taxon>Tenacibaculum</taxon>
    </lineage>
</organism>